<dbReference type="AlphaFoldDB" id="A0A1E2SLW3"/>
<feature type="transmembrane region" description="Helical" evidence="7">
    <location>
        <begin position="397"/>
        <end position="415"/>
    </location>
</feature>
<evidence type="ECO:0000256" key="2">
    <source>
        <dbReference type="ARBA" id="ARBA00022676"/>
    </source>
</evidence>
<feature type="transmembrane region" description="Helical" evidence="7">
    <location>
        <begin position="363"/>
        <end position="385"/>
    </location>
</feature>
<protein>
    <submittedName>
        <fullName evidence="8">Multidrug transporter</fullName>
    </submittedName>
</protein>
<reference evidence="8 9" key="1">
    <citation type="submission" date="2015-11" db="EMBL/GenBank/DDBJ databases">
        <authorList>
            <person name="Zhang Y."/>
            <person name="Guo Z."/>
        </authorList>
    </citation>
    <scope>NUCLEOTIDE SEQUENCE [LARGE SCALE GENOMIC DNA]</scope>
    <source>
        <strain evidence="9">gdw1</strain>
    </source>
</reference>
<accession>A0A1E2SLW3</accession>
<evidence type="ECO:0000256" key="4">
    <source>
        <dbReference type="ARBA" id="ARBA00022692"/>
    </source>
</evidence>
<evidence type="ECO:0000256" key="5">
    <source>
        <dbReference type="ARBA" id="ARBA00022989"/>
    </source>
</evidence>
<dbReference type="GO" id="GO:0016020">
    <property type="term" value="C:membrane"/>
    <property type="evidence" value="ECO:0007669"/>
    <property type="project" value="UniProtKB-SubCell"/>
</dbReference>
<dbReference type="Proteomes" id="UP000094426">
    <property type="component" value="Unassembled WGS sequence"/>
</dbReference>
<dbReference type="SUPFAM" id="SSF53448">
    <property type="entry name" value="Nucleotide-diphospho-sugar transferases"/>
    <property type="match status" value="1"/>
</dbReference>
<dbReference type="OMA" id="ALWLYAY"/>
<keyword evidence="2" id="KW-0328">Glycosyltransferase</keyword>
<dbReference type="InterPro" id="IPR050321">
    <property type="entry name" value="Glycosyltr_2/OpgH_subfam"/>
</dbReference>
<evidence type="ECO:0000313" key="9">
    <source>
        <dbReference type="Proteomes" id="UP000094426"/>
    </source>
</evidence>
<dbReference type="Pfam" id="PF13641">
    <property type="entry name" value="Glyco_tranf_2_3"/>
    <property type="match status" value="1"/>
</dbReference>
<feature type="transmembrane region" description="Helical" evidence="7">
    <location>
        <begin position="322"/>
        <end position="351"/>
    </location>
</feature>
<organism evidence="8 9">
    <name type="scientific">Leifsonia xyli subsp. xyli</name>
    <dbReference type="NCBI Taxonomy" id="59736"/>
    <lineage>
        <taxon>Bacteria</taxon>
        <taxon>Bacillati</taxon>
        <taxon>Actinomycetota</taxon>
        <taxon>Actinomycetes</taxon>
        <taxon>Micrococcales</taxon>
        <taxon>Microbacteriaceae</taxon>
        <taxon>Leifsonia</taxon>
    </lineage>
</organism>
<comment type="caution">
    <text evidence="8">The sequence shown here is derived from an EMBL/GenBank/DDBJ whole genome shotgun (WGS) entry which is preliminary data.</text>
</comment>
<dbReference type="OrthoDB" id="9806824at2"/>
<dbReference type="CDD" id="cd06436">
    <property type="entry name" value="GlcNAc-1-P_transferase"/>
    <property type="match status" value="1"/>
</dbReference>
<proteinExistence type="predicted"/>
<dbReference type="PANTHER" id="PTHR43867">
    <property type="entry name" value="CELLULOSE SYNTHASE CATALYTIC SUBUNIT A [UDP-FORMING]"/>
    <property type="match status" value="1"/>
</dbReference>
<dbReference type="GO" id="GO:0016757">
    <property type="term" value="F:glycosyltransferase activity"/>
    <property type="evidence" value="ECO:0007669"/>
    <property type="project" value="UniProtKB-KW"/>
</dbReference>
<evidence type="ECO:0000256" key="7">
    <source>
        <dbReference type="SAM" id="Phobius"/>
    </source>
</evidence>
<dbReference type="EMBL" id="LNZG01000009">
    <property type="protein sequence ID" value="ODA90644.1"/>
    <property type="molecule type" value="Genomic_DNA"/>
</dbReference>
<keyword evidence="3" id="KW-0808">Transferase</keyword>
<keyword evidence="6 7" id="KW-0472">Membrane</keyword>
<dbReference type="PANTHER" id="PTHR43867:SF2">
    <property type="entry name" value="CELLULOSE SYNTHASE CATALYTIC SUBUNIT A [UDP-FORMING]"/>
    <property type="match status" value="1"/>
</dbReference>
<gene>
    <name evidence="8" type="ORF">ATY41_09480</name>
</gene>
<dbReference type="RefSeq" id="WP_011186791.1">
    <property type="nucleotide sequence ID" value="NZ_LNZG01000009.1"/>
</dbReference>
<name>A0A1E2SLW3_LEIXY</name>
<keyword evidence="5 7" id="KW-1133">Transmembrane helix</keyword>
<evidence type="ECO:0000313" key="8">
    <source>
        <dbReference type="EMBL" id="ODA90644.1"/>
    </source>
</evidence>
<dbReference type="InterPro" id="IPR029044">
    <property type="entry name" value="Nucleotide-diphossugar_trans"/>
</dbReference>
<evidence type="ECO:0000256" key="1">
    <source>
        <dbReference type="ARBA" id="ARBA00004141"/>
    </source>
</evidence>
<sequence length="447" mass="50174">MIGFLKALTFLLGASFFAYVLFILIPHLTHRKTAPGDPDDFEWHFFVPCRDEAAVIERTVAAARRDFPAVHVWVVDDHSDDDTGRIVEAIARRDSRVHLVTRRRPEARTGKGDALNAAYDALNAFLPADADRERIIVMVLDADGELSARALAMMASAEVFLDPGVGGAQVVVWMKNRHERRPKPGHGWLGNLFGRFLVKLQDIEFRTIIAAMQSLRARTGTVGLGGNGQFARLSVLDLIRASHDRPWHGALLEDYELGLHIHLHGYRIAHVGNAHVSQEALPSFRRFLTQRTRWAQGNIQCVKYVRDAFCSAHVTNLGLLEIGYYLVLPFLQLCGLAAFAVMIVIALLDLTTLRTGLPGGGRLIWIAVFWIVFSVVPFAVWGFVYRQRCERVSFLGALGWGLGVSVYVLYMYVVIPRAFWRIVTRRSGWLKTRRNVEKSTGPTALDH</sequence>
<evidence type="ECO:0000256" key="3">
    <source>
        <dbReference type="ARBA" id="ARBA00022679"/>
    </source>
</evidence>
<evidence type="ECO:0000256" key="6">
    <source>
        <dbReference type="ARBA" id="ARBA00023136"/>
    </source>
</evidence>
<comment type="subcellular location">
    <subcellularLocation>
        <location evidence="1">Membrane</location>
        <topology evidence="1">Multi-pass membrane protein</topology>
    </subcellularLocation>
</comment>
<keyword evidence="4 7" id="KW-0812">Transmembrane</keyword>
<dbReference type="Gene3D" id="3.90.550.10">
    <property type="entry name" value="Spore Coat Polysaccharide Biosynthesis Protein SpsA, Chain A"/>
    <property type="match status" value="1"/>
</dbReference>